<keyword evidence="1" id="KW-0472">Membrane</keyword>
<dbReference type="Proteomes" id="UP000539313">
    <property type="component" value="Unassembled WGS sequence"/>
</dbReference>
<reference evidence="2 3" key="1">
    <citation type="submission" date="2020-08" db="EMBL/GenBank/DDBJ databases">
        <title>Sequencing the genomes of 1000 actinobacteria strains.</title>
        <authorList>
            <person name="Klenk H.-P."/>
        </authorList>
    </citation>
    <scope>NUCLEOTIDE SEQUENCE [LARGE SCALE GENOMIC DNA]</scope>
    <source>
        <strain evidence="2 3">DSM 45823</strain>
    </source>
</reference>
<organism evidence="2 3">
    <name type="scientific">Thermomonospora cellulosilytica</name>
    <dbReference type="NCBI Taxonomy" id="1411118"/>
    <lineage>
        <taxon>Bacteria</taxon>
        <taxon>Bacillati</taxon>
        <taxon>Actinomycetota</taxon>
        <taxon>Actinomycetes</taxon>
        <taxon>Streptosporangiales</taxon>
        <taxon>Thermomonosporaceae</taxon>
        <taxon>Thermomonospora</taxon>
    </lineage>
</organism>
<keyword evidence="1" id="KW-1133">Transmembrane helix</keyword>
<evidence type="ECO:0000313" key="2">
    <source>
        <dbReference type="EMBL" id="MBA9007080.1"/>
    </source>
</evidence>
<sequence>MNTWVRWLPRLIIGLAVVHTVYAFAVMPGAWGDILRAGVFNGVEGDAEREAVLWFFFAGIGFFAVGTLTRWALRTTGRVPRQVGGYLLLLGVPMSIIEPVSGGWALIAVGVLALVAARRTGRVA</sequence>
<feature type="transmembrane region" description="Helical" evidence="1">
    <location>
        <begin position="12"/>
        <end position="31"/>
    </location>
</feature>
<protein>
    <submittedName>
        <fullName evidence="2">Uncharacterized protein</fullName>
    </submittedName>
</protein>
<dbReference type="RefSeq" id="WP_182707767.1">
    <property type="nucleotide sequence ID" value="NZ_JACJII010000001.1"/>
</dbReference>
<dbReference type="InterPro" id="IPR045590">
    <property type="entry name" value="DUF6463"/>
</dbReference>
<dbReference type="AlphaFoldDB" id="A0A7W3RC96"/>
<comment type="caution">
    <text evidence="2">The sequence shown here is derived from an EMBL/GenBank/DDBJ whole genome shotgun (WGS) entry which is preliminary data.</text>
</comment>
<gene>
    <name evidence="2" type="ORF">HNR21_005962</name>
</gene>
<feature type="transmembrane region" description="Helical" evidence="1">
    <location>
        <begin position="51"/>
        <end position="73"/>
    </location>
</feature>
<name>A0A7W3RC96_9ACTN</name>
<evidence type="ECO:0000256" key="1">
    <source>
        <dbReference type="SAM" id="Phobius"/>
    </source>
</evidence>
<accession>A0A7W3RC96</accession>
<keyword evidence="1" id="KW-0812">Transmembrane</keyword>
<keyword evidence="3" id="KW-1185">Reference proteome</keyword>
<proteinExistence type="predicted"/>
<feature type="transmembrane region" description="Helical" evidence="1">
    <location>
        <begin position="85"/>
        <end position="117"/>
    </location>
</feature>
<dbReference type="EMBL" id="JACJII010000001">
    <property type="protein sequence ID" value="MBA9007080.1"/>
    <property type="molecule type" value="Genomic_DNA"/>
</dbReference>
<dbReference type="Pfam" id="PF20064">
    <property type="entry name" value="DUF6463"/>
    <property type="match status" value="1"/>
</dbReference>
<evidence type="ECO:0000313" key="3">
    <source>
        <dbReference type="Proteomes" id="UP000539313"/>
    </source>
</evidence>